<dbReference type="Proteomes" id="UP000008068">
    <property type="component" value="Unassembled WGS sequence"/>
</dbReference>
<feature type="compositionally biased region" description="Low complexity" evidence="1">
    <location>
        <begin position="522"/>
        <end position="534"/>
    </location>
</feature>
<feature type="compositionally biased region" description="Polar residues" evidence="1">
    <location>
        <begin position="361"/>
        <end position="372"/>
    </location>
</feature>
<organism evidence="3">
    <name type="scientific">Caenorhabditis brenneri</name>
    <name type="common">Nematode worm</name>
    <dbReference type="NCBI Taxonomy" id="135651"/>
    <lineage>
        <taxon>Eukaryota</taxon>
        <taxon>Metazoa</taxon>
        <taxon>Ecdysozoa</taxon>
        <taxon>Nematoda</taxon>
        <taxon>Chromadorea</taxon>
        <taxon>Rhabditida</taxon>
        <taxon>Rhabditina</taxon>
        <taxon>Rhabditomorpha</taxon>
        <taxon>Rhabditoidea</taxon>
        <taxon>Rhabditidae</taxon>
        <taxon>Peloderinae</taxon>
        <taxon>Caenorhabditis</taxon>
    </lineage>
</organism>
<feature type="compositionally biased region" description="Basic and acidic residues" evidence="1">
    <location>
        <begin position="144"/>
        <end position="161"/>
    </location>
</feature>
<keyword evidence="3" id="KW-1185">Reference proteome</keyword>
<accession>G0N2F3</accession>
<dbReference type="HOGENOM" id="CLU_391401_0_0_1"/>
<gene>
    <name evidence="2" type="ORF">CAEBREN_24481</name>
</gene>
<feature type="compositionally biased region" description="Low complexity" evidence="1">
    <location>
        <begin position="394"/>
        <end position="415"/>
    </location>
</feature>
<name>G0N2F3_CAEBE</name>
<feature type="region of interest" description="Disordered" evidence="1">
    <location>
        <begin position="124"/>
        <end position="170"/>
    </location>
</feature>
<feature type="compositionally biased region" description="Basic residues" evidence="1">
    <location>
        <begin position="463"/>
        <end position="483"/>
    </location>
</feature>
<dbReference type="AlphaFoldDB" id="G0N2F3"/>
<proteinExistence type="predicted"/>
<protein>
    <submittedName>
        <fullName evidence="2">Uncharacterized protein</fullName>
    </submittedName>
</protein>
<feature type="compositionally biased region" description="Low complexity" evidence="1">
    <location>
        <begin position="556"/>
        <end position="583"/>
    </location>
</feature>
<feature type="compositionally biased region" description="Polar residues" evidence="1">
    <location>
        <begin position="445"/>
        <end position="456"/>
    </location>
</feature>
<evidence type="ECO:0000256" key="1">
    <source>
        <dbReference type="SAM" id="MobiDB-lite"/>
    </source>
</evidence>
<sequence length="705" mass="79061">MSRPFRPYAKIPVNISFKSYDRPKKVVWDRGFIKVVDDGEWVELSSFWKDHANLPIERLYQNKLRGSDVRPYIFTIRLDANHPENEGQKLIRLNFNGNREGYQHALNSINNAFETFAWRLRNQAKKRPRPQNDEQVVQNSKKKKNEEKKQQEKSLGSEKAAENLPVKKACAPNSRSDVAIQLLRPPPPKPHSWVSEFDRLLGGPEKVSPPKVNNPYEEIRLAEIRRRNDLKLEQRRKERAEKRKAERPTPEVEVIVVKKEVVVEKEVQAKQQKNKLIGAENSSVVKQLEDPEKTKKPVRTVLYDFSKEKDHPLNTTSKLEISLSPDAKPSRKHPIDVRKRLALRQGSVVKQGVKKPRKVSEQTNSSRKTSNRPGRPSSKASSSKPAKRVHRESSSASSQLSEGSSSTSLKASSSKPAKRKHRESSSSDSSQQSFDEPPRLRGFSPNVSTDVSSPDISPTPSPKKSRKPSSPKLQKPQKPKRRLIISSDSDTSDDERHTRRNKFRDAAPAAKTHEMDLDFEAPSSVEPPSSGSSSGNQSRDAPAAKTHETDLNFEAPSSVEPPSSGSSSGNQSTSGFGGSQTSPDSGSPEPEPLRDVKVELEKTSPEPLRDVRVEPIDEETVYDQSTVVSESMIDNQLAIPRPIEQRTPEKLQNIHQGQHYVGMALTHTTIIDSRLVNCDVQNSTIINCVIQNSSISNSRVTSQII</sequence>
<feature type="region of interest" description="Disordered" evidence="1">
    <location>
        <begin position="279"/>
        <end position="592"/>
    </location>
</feature>
<reference evidence="3" key="1">
    <citation type="submission" date="2011-07" db="EMBL/GenBank/DDBJ databases">
        <authorList>
            <consortium name="Caenorhabditis brenneri Sequencing and Analysis Consortium"/>
            <person name="Wilson R.K."/>
        </authorList>
    </citation>
    <scope>NUCLEOTIDE SEQUENCE [LARGE SCALE GENOMIC DNA]</scope>
    <source>
        <strain evidence="3">PB2801</strain>
    </source>
</reference>
<evidence type="ECO:0000313" key="3">
    <source>
        <dbReference type="Proteomes" id="UP000008068"/>
    </source>
</evidence>
<dbReference type="InParanoid" id="G0N2F3"/>
<evidence type="ECO:0000313" key="2">
    <source>
        <dbReference type="EMBL" id="EGT50787.1"/>
    </source>
</evidence>
<dbReference type="EMBL" id="GL379830">
    <property type="protein sequence ID" value="EGT50787.1"/>
    <property type="molecule type" value="Genomic_DNA"/>
</dbReference>